<dbReference type="InterPro" id="IPR036514">
    <property type="entry name" value="SGNH_hydro_sf"/>
</dbReference>
<dbReference type="Pfam" id="PF03629">
    <property type="entry name" value="SASA"/>
    <property type="match status" value="1"/>
</dbReference>
<dbReference type="AlphaFoldDB" id="A0A1M6VLR6"/>
<reference evidence="3 4" key="1">
    <citation type="submission" date="2016-11" db="EMBL/GenBank/DDBJ databases">
        <authorList>
            <person name="Jaros S."/>
            <person name="Januszkiewicz K."/>
            <person name="Wedrychowicz H."/>
        </authorList>
    </citation>
    <scope>NUCLEOTIDE SEQUENCE [LARGE SCALE GENOMIC DNA]</scope>
    <source>
        <strain evidence="3 4">DSM 15929</strain>
    </source>
</reference>
<name>A0A1M6VLR6_9FIRM</name>
<dbReference type="GO" id="GO:0005975">
    <property type="term" value="P:carbohydrate metabolic process"/>
    <property type="evidence" value="ECO:0007669"/>
    <property type="project" value="TreeGrafter"/>
</dbReference>
<sequence length="502" mass="57896">MAVFKTAAVFSNHMVLQRDKNICIFGQGENDKEVKVTFNGKEYGTKIKGEAWSVLLPPMAAGIGYELTVSCGSEIKQFKNVAVGEVWLAGGQSNMEYELQNCTGGQEMLKADKNPNVRYFYSNKMSYIDDTFYEKEAMTGWAEFSEENAKQWSAVGYLFAKKMAEELNVIVGVIGCNWGGTSATCWIGEEAVREDAELNTYWEEYYKETEGKPEEQQIKEFKEYEDYHEKWDKECTKLYSMDPDMTWDKVQELLGPCQWPGPKSCMNPFRPSGLYNTILKRLVPYTLRGFLYYQGESDDHKPQIYQKLLTRLIKQWRADWGDQTLPFLLVQLPMHRYKDTPEGKNWCLIREAQMNTYQTVKNTGIAVVLDCGEFNEIHPKDKRPVGERLALQALHQVFHKIKAEDAFGPVYRSFEYVERGIELSFDYAQDGFEVRGEHNGFEIADEELVYQPAKYEIKGSKIFVFSDQIKKPAAVRYCWTNYSEVPLFGKNGLPLAPFRTLI</sequence>
<dbReference type="PANTHER" id="PTHR22901">
    <property type="entry name" value="SIALATE O-ACETYLESTERASE"/>
    <property type="match status" value="1"/>
</dbReference>
<dbReference type="SUPFAM" id="SSF52266">
    <property type="entry name" value="SGNH hydrolase"/>
    <property type="match status" value="1"/>
</dbReference>
<dbReference type="InterPro" id="IPR039329">
    <property type="entry name" value="SIAE"/>
</dbReference>
<keyword evidence="1" id="KW-0378">Hydrolase</keyword>
<dbReference type="STRING" id="1121322.SAMN02745136_03417"/>
<dbReference type="InterPro" id="IPR005181">
    <property type="entry name" value="SASA"/>
</dbReference>
<evidence type="ECO:0000313" key="3">
    <source>
        <dbReference type="EMBL" id="SHK82453.1"/>
    </source>
</evidence>
<dbReference type="PANTHER" id="PTHR22901:SF0">
    <property type="entry name" value="SIALATE O-ACETYLESTERASE"/>
    <property type="match status" value="1"/>
</dbReference>
<dbReference type="Proteomes" id="UP000184386">
    <property type="component" value="Unassembled WGS sequence"/>
</dbReference>
<keyword evidence="4" id="KW-1185">Reference proteome</keyword>
<evidence type="ECO:0000313" key="4">
    <source>
        <dbReference type="Proteomes" id="UP000184386"/>
    </source>
</evidence>
<dbReference type="GO" id="GO:0001681">
    <property type="term" value="F:sialate O-acetylesterase activity"/>
    <property type="evidence" value="ECO:0007669"/>
    <property type="project" value="InterPro"/>
</dbReference>
<proteinExistence type="predicted"/>
<protein>
    <submittedName>
        <fullName evidence="3">Sialate O-acetylesterase</fullName>
    </submittedName>
</protein>
<accession>A0A1M6VLR6</accession>
<gene>
    <name evidence="3" type="ORF">SAMN02745136_03417</name>
</gene>
<feature type="domain" description="Sialate O-acetylesterase" evidence="2">
    <location>
        <begin position="272"/>
        <end position="372"/>
    </location>
</feature>
<evidence type="ECO:0000259" key="2">
    <source>
        <dbReference type="Pfam" id="PF03629"/>
    </source>
</evidence>
<dbReference type="RefSeq" id="WP_073278064.1">
    <property type="nucleotide sequence ID" value="NZ_FRAC01000018.1"/>
</dbReference>
<evidence type="ECO:0000256" key="1">
    <source>
        <dbReference type="ARBA" id="ARBA00022801"/>
    </source>
</evidence>
<organism evidence="3 4">
    <name type="scientific">Anaerocolumna jejuensis DSM 15929</name>
    <dbReference type="NCBI Taxonomy" id="1121322"/>
    <lineage>
        <taxon>Bacteria</taxon>
        <taxon>Bacillati</taxon>
        <taxon>Bacillota</taxon>
        <taxon>Clostridia</taxon>
        <taxon>Lachnospirales</taxon>
        <taxon>Lachnospiraceae</taxon>
        <taxon>Anaerocolumna</taxon>
    </lineage>
</organism>
<dbReference type="OrthoDB" id="9795554at2"/>
<dbReference type="Gene3D" id="3.40.50.1110">
    <property type="entry name" value="SGNH hydrolase"/>
    <property type="match status" value="1"/>
</dbReference>
<dbReference type="EMBL" id="FRAC01000018">
    <property type="protein sequence ID" value="SHK82453.1"/>
    <property type="molecule type" value="Genomic_DNA"/>
</dbReference>